<accession>A0A1C3E6A6</accession>
<dbReference type="Proteomes" id="UP000094828">
    <property type="component" value="Unassembled WGS sequence"/>
</dbReference>
<gene>
    <name evidence="1" type="ORF">A6X21_11020</name>
</gene>
<organism evidence="1 2">
    <name type="scientific">Planctopirus hydrillae</name>
    <dbReference type="NCBI Taxonomy" id="1841610"/>
    <lineage>
        <taxon>Bacteria</taxon>
        <taxon>Pseudomonadati</taxon>
        <taxon>Planctomycetota</taxon>
        <taxon>Planctomycetia</taxon>
        <taxon>Planctomycetales</taxon>
        <taxon>Planctomycetaceae</taxon>
        <taxon>Planctopirus</taxon>
    </lineage>
</organism>
<proteinExistence type="predicted"/>
<dbReference type="RefSeq" id="WP_068851015.1">
    <property type="nucleotide sequence ID" value="NZ_LYDR01000151.1"/>
</dbReference>
<dbReference type="AlphaFoldDB" id="A0A1C3E6A6"/>
<reference evidence="1 2" key="1">
    <citation type="submission" date="2016-05" db="EMBL/GenBank/DDBJ databases">
        <title>Genomic and physiological characterization of Planctopirus sp. isolated from fresh water lake.</title>
        <authorList>
            <person name="Subhash Y."/>
            <person name="Ramana C."/>
        </authorList>
    </citation>
    <scope>NUCLEOTIDE SEQUENCE [LARGE SCALE GENOMIC DNA]</scope>
    <source>
        <strain evidence="1 2">JC280</strain>
    </source>
</reference>
<evidence type="ECO:0000313" key="1">
    <source>
        <dbReference type="EMBL" id="ODA28772.1"/>
    </source>
</evidence>
<sequence length="303" mass="33092">MNVSQNDLLHAEQQFLHQQLAQLPAKSVLTRLSIEAKLKSIEGTLEKLNSQPVRAKAYLTFRGKPVVKNMGIFADFGSKATSAFTDAVAAIGASLTGDLAATGPIPHRGQHQFLITNTATGSFGFELEEHISDPTLFSEETSAAQSLKITQSLLQSSVSGSDEELADSVAGINSRSIEAVRNFVSLLATNDAVCALSVDHSTFSFHDLGEVRRSINRLSQENLHESIVTYSGQFLGVLPEGRAFEFRDAKTNELLRGKISVQIDNPASINQHLKQPVEITILRRCVGVGKPRYELIDLPQWDH</sequence>
<protein>
    <submittedName>
        <fullName evidence="1">Uncharacterized protein</fullName>
    </submittedName>
</protein>
<dbReference type="STRING" id="1841610.A6X21_11020"/>
<name>A0A1C3E6A6_9PLAN</name>
<evidence type="ECO:0000313" key="2">
    <source>
        <dbReference type="Proteomes" id="UP000094828"/>
    </source>
</evidence>
<keyword evidence="2" id="KW-1185">Reference proteome</keyword>
<dbReference type="OrthoDB" id="1254580at2"/>
<dbReference type="EMBL" id="LYDR01000151">
    <property type="protein sequence ID" value="ODA28772.1"/>
    <property type="molecule type" value="Genomic_DNA"/>
</dbReference>
<comment type="caution">
    <text evidence="1">The sequence shown here is derived from an EMBL/GenBank/DDBJ whole genome shotgun (WGS) entry which is preliminary data.</text>
</comment>